<keyword evidence="2" id="KW-1133">Transmembrane helix</keyword>
<dbReference type="EMBL" id="CP073100">
    <property type="protein sequence ID" value="QUE49801.1"/>
    <property type="molecule type" value="Genomic_DNA"/>
</dbReference>
<accession>A0A975IXX9</accession>
<evidence type="ECO:0000256" key="1">
    <source>
        <dbReference type="SAM" id="MobiDB-lite"/>
    </source>
</evidence>
<dbReference type="KEGG" id="lamb:KBB96_13070"/>
<keyword evidence="4" id="KW-1185">Reference proteome</keyword>
<dbReference type="Proteomes" id="UP000676169">
    <property type="component" value="Chromosome"/>
</dbReference>
<reference evidence="3" key="1">
    <citation type="submission" date="2021-04" db="EMBL/GenBank/DDBJ databases">
        <title>Luteolibacter sp. 32A isolated from the skin of an Anderson's salamander (Ambystoma andersonii).</title>
        <authorList>
            <person name="Spergser J."/>
            <person name="Busse H.-J."/>
        </authorList>
    </citation>
    <scope>NUCLEOTIDE SEQUENCE</scope>
    <source>
        <strain evidence="3">32A</strain>
    </source>
</reference>
<evidence type="ECO:0000256" key="2">
    <source>
        <dbReference type="SAM" id="Phobius"/>
    </source>
</evidence>
<evidence type="ECO:0000313" key="4">
    <source>
        <dbReference type="Proteomes" id="UP000676169"/>
    </source>
</evidence>
<protein>
    <submittedName>
        <fullName evidence="3">Uncharacterized protein</fullName>
    </submittedName>
</protein>
<name>A0A975IXX9_9BACT</name>
<sequence>MNRRRTDIPRSHFTTYLSVIAGAVVAAAGGVTHAYFMNRQVESRREIKRVESETKERELEILTTEMRIGELLNRYTVREELARQHSPLKPIPRGVVEDVPSAQPRAVVSAVP</sequence>
<dbReference type="RefSeq" id="WP_211629890.1">
    <property type="nucleotide sequence ID" value="NZ_CP073100.1"/>
</dbReference>
<gene>
    <name evidence="3" type="ORF">KBB96_13070</name>
</gene>
<keyword evidence="2" id="KW-0472">Membrane</keyword>
<evidence type="ECO:0000313" key="3">
    <source>
        <dbReference type="EMBL" id="QUE49801.1"/>
    </source>
</evidence>
<keyword evidence="2" id="KW-0812">Transmembrane</keyword>
<dbReference type="AlphaFoldDB" id="A0A975IXX9"/>
<proteinExistence type="predicted"/>
<organism evidence="3 4">
    <name type="scientific">Luteolibacter ambystomatis</name>
    <dbReference type="NCBI Taxonomy" id="2824561"/>
    <lineage>
        <taxon>Bacteria</taxon>
        <taxon>Pseudomonadati</taxon>
        <taxon>Verrucomicrobiota</taxon>
        <taxon>Verrucomicrobiia</taxon>
        <taxon>Verrucomicrobiales</taxon>
        <taxon>Verrucomicrobiaceae</taxon>
        <taxon>Luteolibacter</taxon>
    </lineage>
</organism>
<feature type="region of interest" description="Disordered" evidence="1">
    <location>
        <begin position="86"/>
        <end position="112"/>
    </location>
</feature>
<feature type="transmembrane region" description="Helical" evidence="2">
    <location>
        <begin position="15"/>
        <end position="36"/>
    </location>
</feature>